<feature type="region of interest" description="Disordered" evidence="1">
    <location>
        <begin position="706"/>
        <end position="744"/>
    </location>
</feature>
<feature type="compositionally biased region" description="Polar residues" evidence="1">
    <location>
        <begin position="168"/>
        <end position="185"/>
    </location>
</feature>
<gene>
    <name evidence="2" type="ORF">C1SCF055_LOCUS40328</name>
</gene>
<proteinExistence type="predicted"/>
<dbReference type="EMBL" id="CAMXCT010006534">
    <property type="protein sequence ID" value="CAI4015504.1"/>
    <property type="molecule type" value="Genomic_DNA"/>
</dbReference>
<sequence length="744" mass="78122">MATPKTAPPQQGVYAHAAASAATPVMTPAAESTSVQMKKQCHAKPEVSSQKAPAQPGATTMVSPQTAPALPKATGPVTSQTAPALPKATAPVTSQTVPALPKATAPPVTSQTAPAQPGATTTVSPQTAPALPKATAPVTSQTVPALPKATAPGTSQTAPALPKATAPVSPQTAQPEETTPVSAQTAPALPKATTPVSPQTAPAQPEATTAVSNQTTSAEPAEPAATEEKRPLDEIVRAELEKLDDDAIKNRVMGAKKHCRMNEYLKDVALDEDYPFGENDEFEELVCFEIWLRESKPCPQPALPLPKAAPLPAPAAAVAPQAKVAAAPKAPPTRDAKSTTTSGLDVRVEGRATPVTFGGYKERQAHYAQMKRQLQSDDPQAEFGVPADILDAWKHAVQSKSRNAKNALFTAFLKSGKNWGQLRIHHSRSRAERTTGQTQYGWRTRAQLLLLHGNNAAAVDSIIDQKIQMGEYRAHPDCPEEESATLYYVMVDLSRLHADEVEERTEISADVALDLGSEAAIEIGSADLSQNLLHNTTNAPRVLQADPRNNVGRPGSSNDGEHGGQGSGCTVSGAKNSKGAHKGNGNGGKGSGKGGGNAGKGDGEDVGNKRRKTNEMPEEPIPATVWLLSKLTTDLQSAKMWPVKLQGVKHQEALSKSMSAHADELEKSYFQLSGYLAQDPTMVDVTALNAANTLAQQRMTMFKEDNATASKVTKKPVTKGKGDGATQAAGDGTPARRVRGKSTV</sequence>
<organism evidence="2">
    <name type="scientific">Cladocopium goreaui</name>
    <dbReference type="NCBI Taxonomy" id="2562237"/>
    <lineage>
        <taxon>Eukaryota</taxon>
        <taxon>Sar</taxon>
        <taxon>Alveolata</taxon>
        <taxon>Dinophyceae</taxon>
        <taxon>Suessiales</taxon>
        <taxon>Symbiodiniaceae</taxon>
        <taxon>Cladocopium</taxon>
    </lineage>
</organism>
<feature type="compositionally biased region" description="Low complexity" evidence="1">
    <location>
        <begin position="109"/>
        <end position="122"/>
    </location>
</feature>
<name>A0A9P1DSC7_9DINO</name>
<evidence type="ECO:0000313" key="3">
    <source>
        <dbReference type="EMBL" id="CAL4802816.1"/>
    </source>
</evidence>
<evidence type="ECO:0000313" key="4">
    <source>
        <dbReference type="Proteomes" id="UP001152797"/>
    </source>
</evidence>
<feature type="compositionally biased region" description="Low complexity" evidence="1">
    <location>
        <begin position="198"/>
        <end position="224"/>
    </location>
</feature>
<dbReference type="EMBL" id="CAMXCT020006534">
    <property type="protein sequence ID" value="CAL1168879.1"/>
    <property type="molecule type" value="Genomic_DNA"/>
</dbReference>
<feature type="region of interest" description="Disordered" evidence="1">
    <location>
        <begin position="540"/>
        <end position="620"/>
    </location>
</feature>
<feature type="region of interest" description="Disordered" evidence="1">
    <location>
        <begin position="20"/>
        <end position="233"/>
    </location>
</feature>
<feature type="compositionally biased region" description="Gly residues" evidence="1">
    <location>
        <begin position="582"/>
        <end position="600"/>
    </location>
</feature>
<dbReference type="EMBL" id="CAMXCT030006534">
    <property type="protein sequence ID" value="CAL4802816.1"/>
    <property type="molecule type" value="Genomic_DNA"/>
</dbReference>
<dbReference type="OrthoDB" id="409402at2759"/>
<dbReference type="Proteomes" id="UP001152797">
    <property type="component" value="Unassembled WGS sequence"/>
</dbReference>
<reference evidence="3 4" key="2">
    <citation type="submission" date="2024-05" db="EMBL/GenBank/DDBJ databases">
        <authorList>
            <person name="Chen Y."/>
            <person name="Shah S."/>
            <person name="Dougan E. K."/>
            <person name="Thang M."/>
            <person name="Chan C."/>
        </authorList>
    </citation>
    <scope>NUCLEOTIDE SEQUENCE [LARGE SCALE GENOMIC DNA]</scope>
</reference>
<comment type="caution">
    <text evidence="2">The sequence shown here is derived from an EMBL/GenBank/DDBJ whole genome shotgun (WGS) entry which is preliminary data.</text>
</comment>
<dbReference type="AlphaFoldDB" id="A0A9P1DSC7"/>
<evidence type="ECO:0000313" key="2">
    <source>
        <dbReference type="EMBL" id="CAI4015504.1"/>
    </source>
</evidence>
<evidence type="ECO:0000256" key="1">
    <source>
        <dbReference type="SAM" id="MobiDB-lite"/>
    </source>
</evidence>
<feature type="compositionally biased region" description="Polar residues" evidence="1">
    <location>
        <begin position="47"/>
        <end position="66"/>
    </location>
</feature>
<feature type="compositionally biased region" description="Low complexity" evidence="1">
    <location>
        <begin position="724"/>
        <end position="733"/>
    </location>
</feature>
<reference evidence="2" key="1">
    <citation type="submission" date="2022-10" db="EMBL/GenBank/DDBJ databases">
        <authorList>
            <person name="Chen Y."/>
            <person name="Dougan E. K."/>
            <person name="Chan C."/>
            <person name="Rhodes N."/>
            <person name="Thang M."/>
        </authorList>
    </citation>
    <scope>NUCLEOTIDE SEQUENCE</scope>
</reference>
<accession>A0A9P1DSC7</accession>
<keyword evidence="4" id="KW-1185">Reference proteome</keyword>
<protein>
    <submittedName>
        <fullName evidence="2">Uncharacterized protein</fullName>
    </submittedName>
</protein>